<proteinExistence type="predicted"/>
<organism evidence="7 8">
    <name type="scientific">Persicimonas caeni</name>
    <dbReference type="NCBI Taxonomy" id="2292766"/>
    <lineage>
        <taxon>Bacteria</taxon>
        <taxon>Deltaproteobacteria</taxon>
        <taxon>Bradymonadales</taxon>
        <taxon>Bradymonadaceae</taxon>
        <taxon>Persicimonas</taxon>
    </lineage>
</organism>
<evidence type="ECO:0000256" key="2">
    <source>
        <dbReference type="ARBA" id="ARBA00022692"/>
    </source>
</evidence>
<dbReference type="GO" id="GO:0016020">
    <property type="term" value="C:membrane"/>
    <property type="evidence" value="ECO:0007669"/>
    <property type="project" value="UniProtKB-SubCell"/>
</dbReference>
<evidence type="ECO:0000259" key="6">
    <source>
        <dbReference type="Pfam" id="PF04138"/>
    </source>
</evidence>
<feature type="transmembrane region" description="Helical" evidence="5">
    <location>
        <begin position="116"/>
        <end position="136"/>
    </location>
</feature>
<evidence type="ECO:0000256" key="3">
    <source>
        <dbReference type="ARBA" id="ARBA00022989"/>
    </source>
</evidence>
<evidence type="ECO:0000313" key="7">
    <source>
        <dbReference type="EMBL" id="QDG50907.1"/>
    </source>
</evidence>
<feature type="transmembrane region" description="Helical" evidence="5">
    <location>
        <begin position="79"/>
        <end position="96"/>
    </location>
</feature>
<evidence type="ECO:0000256" key="4">
    <source>
        <dbReference type="ARBA" id="ARBA00023136"/>
    </source>
</evidence>
<keyword evidence="3 5" id="KW-1133">Transmembrane helix</keyword>
<keyword evidence="4 5" id="KW-0472">Membrane</keyword>
<evidence type="ECO:0000256" key="5">
    <source>
        <dbReference type="SAM" id="Phobius"/>
    </source>
</evidence>
<dbReference type="RefSeq" id="WP_141197397.1">
    <property type="nucleotide sequence ID" value="NZ_CP041186.1"/>
</dbReference>
<comment type="subcellular location">
    <subcellularLocation>
        <location evidence="1">Membrane</location>
        <topology evidence="1">Multi-pass membrane protein</topology>
    </subcellularLocation>
</comment>
<feature type="domain" description="GtrA/DPMS transmembrane" evidence="6">
    <location>
        <begin position="19"/>
        <end position="131"/>
    </location>
</feature>
<protein>
    <recommendedName>
        <fullName evidence="6">GtrA/DPMS transmembrane domain-containing protein</fullName>
    </recommendedName>
</protein>
<accession>A0A5B8Y4M2</accession>
<name>A0A4Y6PSB9_PERCE</name>
<accession>A0A4Y6PSB9</accession>
<keyword evidence="8" id="KW-1185">Reference proteome</keyword>
<dbReference type="OrthoDB" id="9964514at2"/>
<dbReference type="GO" id="GO:0000271">
    <property type="term" value="P:polysaccharide biosynthetic process"/>
    <property type="evidence" value="ECO:0007669"/>
    <property type="project" value="InterPro"/>
</dbReference>
<evidence type="ECO:0000313" key="8">
    <source>
        <dbReference type="Proteomes" id="UP000315995"/>
    </source>
</evidence>
<reference evidence="7 8" key="1">
    <citation type="submission" date="2019-06" db="EMBL/GenBank/DDBJ databases">
        <title>Persicimonas caeni gen. nov., sp. nov., a predatory bacterium isolated from solar saltern.</title>
        <authorList>
            <person name="Wang S."/>
        </authorList>
    </citation>
    <scope>NUCLEOTIDE SEQUENCE [LARGE SCALE GENOMIC DNA]</scope>
    <source>
        <strain evidence="7 8">YN101</strain>
    </source>
</reference>
<dbReference type="EMBL" id="CP041186">
    <property type="protein sequence ID" value="QDG50907.1"/>
    <property type="molecule type" value="Genomic_DNA"/>
</dbReference>
<dbReference type="Pfam" id="PF04138">
    <property type="entry name" value="GtrA_DPMS_TM"/>
    <property type="match status" value="1"/>
</dbReference>
<gene>
    <name evidence="7" type="ORF">FIV42_09225</name>
</gene>
<dbReference type="AlphaFoldDB" id="A0A4Y6PSB9"/>
<keyword evidence="2 5" id="KW-0812">Transmembrane</keyword>
<sequence length="147" mass="16099">MKSWKRHLLDLSGASVASATATAVDGIIYAVLLWTFVEWGDISVGMAAGLGAFVGGLIHYSMSRFWVFERFQAPLKQSAVAYFAMSWLAAAFHGTLTQSFVEYLGPSVGWFASKGLVWVFWIYPLSRYVVFGGLGANSAKQTVAERD</sequence>
<feature type="transmembrane region" description="Helical" evidence="5">
    <location>
        <begin position="12"/>
        <end position="36"/>
    </location>
</feature>
<feature type="transmembrane region" description="Helical" evidence="5">
    <location>
        <begin position="42"/>
        <end position="67"/>
    </location>
</feature>
<dbReference type="InterPro" id="IPR007267">
    <property type="entry name" value="GtrA_DPMS_TM"/>
</dbReference>
<evidence type="ECO:0000256" key="1">
    <source>
        <dbReference type="ARBA" id="ARBA00004141"/>
    </source>
</evidence>
<dbReference type="Proteomes" id="UP000315995">
    <property type="component" value="Chromosome"/>
</dbReference>